<dbReference type="Proteomes" id="UP001500503">
    <property type="component" value="Unassembled WGS sequence"/>
</dbReference>
<dbReference type="Pfam" id="PF09346">
    <property type="entry name" value="SMI1_KNR4"/>
    <property type="match status" value="1"/>
</dbReference>
<dbReference type="SMART" id="SM00860">
    <property type="entry name" value="SMI1_KNR4"/>
    <property type="match status" value="1"/>
</dbReference>
<evidence type="ECO:0000313" key="2">
    <source>
        <dbReference type="EMBL" id="GAA4483560.1"/>
    </source>
</evidence>
<sequence length="222" mass="25263">MSDSDLIAKLRRRAYDPARREDKVYVPCEWIRQRYGDGAEHALFVWRGHNVELEAGAPEAVEYFKDTPHEPPYPPVTVPELLAAERRMGRRLPDLLRRLYTEVANGGFGPTYGILGIVRSGQHDERDIIAVEEYVARPEFNDPLGFPLVQGGCSVWWYVSLTQPGNPVYLFDGDGWDWPEQDPPTVAVEQTWPSLAEWLGQWADGYDVWGSEPVHRRSVEGG</sequence>
<dbReference type="InterPro" id="IPR037883">
    <property type="entry name" value="Knr4/Smi1-like_sf"/>
</dbReference>
<accession>A0ABP8PBH5</accession>
<gene>
    <name evidence="2" type="ORF">GCM10023191_005290</name>
</gene>
<comment type="caution">
    <text evidence="2">The sequence shown here is derived from an EMBL/GenBank/DDBJ whole genome shotgun (WGS) entry which is preliminary data.</text>
</comment>
<dbReference type="SUPFAM" id="SSF160631">
    <property type="entry name" value="SMI1/KNR4-like"/>
    <property type="match status" value="1"/>
</dbReference>
<dbReference type="InterPro" id="IPR018958">
    <property type="entry name" value="Knr4/Smi1-like_dom"/>
</dbReference>
<evidence type="ECO:0000259" key="1">
    <source>
        <dbReference type="SMART" id="SM00860"/>
    </source>
</evidence>
<reference evidence="3" key="1">
    <citation type="journal article" date="2019" name="Int. J. Syst. Evol. Microbiol.">
        <title>The Global Catalogue of Microorganisms (GCM) 10K type strain sequencing project: providing services to taxonomists for standard genome sequencing and annotation.</title>
        <authorList>
            <consortium name="The Broad Institute Genomics Platform"/>
            <consortium name="The Broad Institute Genome Sequencing Center for Infectious Disease"/>
            <person name="Wu L."/>
            <person name="Ma J."/>
        </authorList>
    </citation>
    <scope>NUCLEOTIDE SEQUENCE [LARGE SCALE GENOMIC DNA]</scope>
    <source>
        <strain evidence="3">JCM 17933</strain>
    </source>
</reference>
<dbReference type="EMBL" id="BAABHF010000009">
    <property type="protein sequence ID" value="GAA4483560.1"/>
    <property type="molecule type" value="Genomic_DNA"/>
</dbReference>
<protein>
    <recommendedName>
        <fullName evidence="1">Knr4/Smi1-like domain-containing protein</fullName>
    </recommendedName>
</protein>
<keyword evidence="3" id="KW-1185">Reference proteome</keyword>
<organism evidence="2 3">
    <name type="scientific">Actinoallomurus oryzae</name>
    <dbReference type="NCBI Taxonomy" id="502180"/>
    <lineage>
        <taxon>Bacteria</taxon>
        <taxon>Bacillati</taxon>
        <taxon>Actinomycetota</taxon>
        <taxon>Actinomycetes</taxon>
        <taxon>Streptosporangiales</taxon>
        <taxon>Thermomonosporaceae</taxon>
        <taxon>Actinoallomurus</taxon>
    </lineage>
</organism>
<evidence type="ECO:0000313" key="3">
    <source>
        <dbReference type="Proteomes" id="UP001500503"/>
    </source>
</evidence>
<proteinExistence type="predicted"/>
<name>A0ABP8PBH5_9ACTN</name>
<feature type="domain" description="Knr4/Smi1-like" evidence="1">
    <location>
        <begin position="75"/>
        <end position="201"/>
    </location>
</feature>
<dbReference type="RefSeq" id="WP_345456841.1">
    <property type="nucleotide sequence ID" value="NZ_BAABHF010000009.1"/>
</dbReference>